<dbReference type="AlphaFoldDB" id="A0A1F4YDA9"/>
<comment type="caution">
    <text evidence="1">The sequence shown here is derived from an EMBL/GenBank/DDBJ whole genome shotgun (WGS) entry which is preliminary data.</text>
</comment>
<protein>
    <recommendedName>
        <fullName evidence="3">Methyltransferase type 11 domain-containing protein</fullName>
    </recommendedName>
</protein>
<organism evidence="1 2">
    <name type="scientific">Candidatus Amesbacteria bacterium RIFCSPHIGHO2_01_FULL_48_32b</name>
    <dbReference type="NCBI Taxonomy" id="1797253"/>
    <lineage>
        <taxon>Bacteria</taxon>
        <taxon>Candidatus Amesiibacteriota</taxon>
    </lineage>
</organism>
<dbReference type="PANTHER" id="PTHR43861:SF6">
    <property type="entry name" value="METHYLTRANSFERASE TYPE 11"/>
    <property type="match status" value="1"/>
</dbReference>
<sequence length="323" mass="37635">MKELVCGVCGGGSQMWYEGLYDDRYAYPGEFALYKCTRCGFAQTFPKIPKQEMTRLYTRYYPRKDFKVEYIKALAKAIPSYWVRWLKGLGSTAHYWVPQGKFRSLDVGSGSGVSLLELAKLGHEVYGLEPDRNTIRMAKELNLKVHFGFIENCPFPKNFFDYITASQVIEHTSDPVKFVLECKKFLSDTGKMIITTPNIEALHCRLTGRKWVHWHIPYHQCFLTKRTWTEVAMRTGMKVVMMRTVTPNLWTVLQFRKLLAKSKEEEWAIWRTSTDNGMVRKRNVGDKLLTGLLLIAENFWVENRLVDTLNWGESWVVTLEKQL</sequence>
<dbReference type="InterPro" id="IPR029063">
    <property type="entry name" value="SAM-dependent_MTases_sf"/>
</dbReference>
<gene>
    <name evidence="1" type="ORF">A2876_03195</name>
</gene>
<dbReference type="CDD" id="cd02440">
    <property type="entry name" value="AdoMet_MTases"/>
    <property type="match status" value="1"/>
</dbReference>
<reference evidence="1 2" key="1">
    <citation type="journal article" date="2016" name="Nat. Commun.">
        <title>Thousands of microbial genomes shed light on interconnected biogeochemical processes in an aquifer system.</title>
        <authorList>
            <person name="Anantharaman K."/>
            <person name="Brown C.T."/>
            <person name="Hug L.A."/>
            <person name="Sharon I."/>
            <person name="Castelle C.J."/>
            <person name="Probst A.J."/>
            <person name="Thomas B.C."/>
            <person name="Singh A."/>
            <person name="Wilkins M.J."/>
            <person name="Karaoz U."/>
            <person name="Brodie E.L."/>
            <person name="Williams K.H."/>
            <person name="Hubbard S.S."/>
            <person name="Banfield J.F."/>
        </authorList>
    </citation>
    <scope>NUCLEOTIDE SEQUENCE [LARGE SCALE GENOMIC DNA]</scope>
</reference>
<accession>A0A1F4YDA9</accession>
<dbReference type="Proteomes" id="UP000178176">
    <property type="component" value="Unassembled WGS sequence"/>
</dbReference>
<name>A0A1F4YDA9_9BACT</name>
<evidence type="ECO:0000313" key="1">
    <source>
        <dbReference type="EMBL" id="OGC91922.1"/>
    </source>
</evidence>
<dbReference type="SUPFAM" id="SSF53335">
    <property type="entry name" value="S-adenosyl-L-methionine-dependent methyltransferases"/>
    <property type="match status" value="1"/>
</dbReference>
<dbReference type="EMBL" id="MEXH01000026">
    <property type="protein sequence ID" value="OGC91922.1"/>
    <property type="molecule type" value="Genomic_DNA"/>
</dbReference>
<dbReference type="PANTHER" id="PTHR43861">
    <property type="entry name" value="TRANS-ACONITATE 2-METHYLTRANSFERASE-RELATED"/>
    <property type="match status" value="1"/>
</dbReference>
<proteinExistence type="predicted"/>
<evidence type="ECO:0000313" key="2">
    <source>
        <dbReference type="Proteomes" id="UP000178176"/>
    </source>
</evidence>
<dbReference type="Gene3D" id="3.40.50.150">
    <property type="entry name" value="Vaccinia Virus protein VP39"/>
    <property type="match status" value="1"/>
</dbReference>
<evidence type="ECO:0008006" key="3">
    <source>
        <dbReference type="Google" id="ProtNLM"/>
    </source>
</evidence>
<dbReference type="Pfam" id="PF13489">
    <property type="entry name" value="Methyltransf_23"/>
    <property type="match status" value="1"/>
</dbReference>